<organism evidence="1 2">
    <name type="scientific">Linderina macrospora</name>
    <dbReference type="NCBI Taxonomy" id="4868"/>
    <lineage>
        <taxon>Eukaryota</taxon>
        <taxon>Fungi</taxon>
        <taxon>Fungi incertae sedis</taxon>
        <taxon>Zoopagomycota</taxon>
        <taxon>Kickxellomycotina</taxon>
        <taxon>Kickxellomycetes</taxon>
        <taxon>Kickxellales</taxon>
        <taxon>Kickxellaceae</taxon>
        <taxon>Linderina</taxon>
    </lineage>
</organism>
<comment type="caution">
    <text evidence="1">The sequence shown here is derived from an EMBL/GenBank/DDBJ whole genome shotgun (WGS) entry which is preliminary data.</text>
</comment>
<dbReference type="EMBL" id="JANBPW010000838">
    <property type="protein sequence ID" value="KAJ1948102.1"/>
    <property type="molecule type" value="Genomic_DNA"/>
</dbReference>
<sequence length="336" mass="38761">MSTSPVHSTGSGSPTRRRASPTQVDTQQRVDYDEVLESEVFIDVNKLRKYARHGIPDDLRAHTSWKLTTHSRKKAHATMHVANEFTQRKARLEAYQEIDKENVDVSKRVRGEVNRFLMRTKKDSLVNPHSAPAVFEAVICAYINCNNHIDYSPALVQMCAPFVATMKDECDVYSGFERLADIMYESALDNNINKRVALFLSYFRTMMPELYNYFEEEDVDVGEWASSWLRYLLAKEMPIRSLLRLWDVYFSMPDFVEFHSFVCLGMVYDPEGDVHAILKHLKDSLEDLEQSEIRSVLLRLPQMNISQVINQAYNIRSEIQARYGNIGGLGDSRNGR</sequence>
<protein>
    <submittedName>
        <fullName evidence="1">Uncharacterized protein</fullName>
    </submittedName>
</protein>
<dbReference type="Proteomes" id="UP001150603">
    <property type="component" value="Unassembled WGS sequence"/>
</dbReference>
<evidence type="ECO:0000313" key="1">
    <source>
        <dbReference type="EMBL" id="KAJ1948102.1"/>
    </source>
</evidence>
<gene>
    <name evidence="1" type="ORF">FBU59_001750</name>
</gene>
<evidence type="ECO:0000313" key="2">
    <source>
        <dbReference type="Proteomes" id="UP001150603"/>
    </source>
</evidence>
<keyword evidence="2" id="KW-1185">Reference proteome</keyword>
<reference evidence="1" key="1">
    <citation type="submission" date="2022-07" db="EMBL/GenBank/DDBJ databases">
        <title>Phylogenomic reconstructions and comparative analyses of Kickxellomycotina fungi.</title>
        <authorList>
            <person name="Reynolds N.K."/>
            <person name="Stajich J.E."/>
            <person name="Barry K."/>
            <person name="Grigoriev I.V."/>
            <person name="Crous P."/>
            <person name="Smith M.E."/>
        </authorList>
    </citation>
    <scope>NUCLEOTIDE SEQUENCE</scope>
    <source>
        <strain evidence="1">NRRL 5244</strain>
    </source>
</reference>
<accession>A0ACC1JD51</accession>
<name>A0ACC1JD51_9FUNG</name>
<proteinExistence type="predicted"/>